<organism evidence="2 3">
    <name type="scientific">Circinella minor</name>
    <dbReference type="NCBI Taxonomy" id="1195481"/>
    <lineage>
        <taxon>Eukaryota</taxon>
        <taxon>Fungi</taxon>
        <taxon>Fungi incertae sedis</taxon>
        <taxon>Mucoromycota</taxon>
        <taxon>Mucoromycotina</taxon>
        <taxon>Mucoromycetes</taxon>
        <taxon>Mucorales</taxon>
        <taxon>Lichtheimiaceae</taxon>
        <taxon>Circinella</taxon>
    </lineage>
</organism>
<evidence type="ECO:0000313" key="3">
    <source>
        <dbReference type="Proteomes" id="UP000646827"/>
    </source>
</evidence>
<sequence>MSVITAYPPVNLTSSISLPSTTTTSSFSGSKRKRSTSLHVRFCSEEPQVEYTYSQSDYDRSGLFPTVTPQDIEKIYNNPVILAVSFNITTPVVAQEPPQPQVPRPMKRTKQQKPPRLSIDTSTIHGPLFFTNMTTNHQKKSLIPPITPVDQEEGQNKIHNEQNIKTN</sequence>
<dbReference type="OrthoDB" id="2274493at2759"/>
<dbReference type="Proteomes" id="UP000646827">
    <property type="component" value="Unassembled WGS sequence"/>
</dbReference>
<feature type="region of interest" description="Disordered" evidence="1">
    <location>
        <begin position="95"/>
        <end position="123"/>
    </location>
</feature>
<feature type="region of interest" description="Disordered" evidence="1">
    <location>
        <begin position="146"/>
        <end position="167"/>
    </location>
</feature>
<proteinExistence type="predicted"/>
<evidence type="ECO:0000256" key="1">
    <source>
        <dbReference type="SAM" id="MobiDB-lite"/>
    </source>
</evidence>
<reference evidence="2 3" key="1">
    <citation type="submission" date="2020-12" db="EMBL/GenBank/DDBJ databases">
        <title>Metabolic potential, ecology and presence of endohyphal bacteria is reflected in genomic diversity of Mucoromycotina.</title>
        <authorList>
            <person name="Muszewska A."/>
            <person name="Okrasinska A."/>
            <person name="Steczkiewicz K."/>
            <person name="Drgas O."/>
            <person name="Orlowska M."/>
            <person name="Perlinska-Lenart U."/>
            <person name="Aleksandrzak-Piekarczyk T."/>
            <person name="Szatraj K."/>
            <person name="Zielenkiewicz U."/>
            <person name="Pilsyk S."/>
            <person name="Malc E."/>
            <person name="Mieczkowski P."/>
            <person name="Kruszewska J.S."/>
            <person name="Biernat P."/>
            <person name="Pawlowska J."/>
        </authorList>
    </citation>
    <scope>NUCLEOTIDE SEQUENCE [LARGE SCALE GENOMIC DNA]</scope>
    <source>
        <strain evidence="2 3">CBS 142.35</strain>
    </source>
</reference>
<protein>
    <submittedName>
        <fullName evidence="2">Uncharacterized protein</fullName>
    </submittedName>
</protein>
<feature type="compositionally biased region" description="Basic and acidic residues" evidence="1">
    <location>
        <begin position="154"/>
        <end position="167"/>
    </location>
</feature>
<dbReference type="AlphaFoldDB" id="A0A8H7SG13"/>
<dbReference type="EMBL" id="JAEPRB010000007">
    <property type="protein sequence ID" value="KAG2227442.1"/>
    <property type="molecule type" value="Genomic_DNA"/>
</dbReference>
<evidence type="ECO:0000313" key="2">
    <source>
        <dbReference type="EMBL" id="KAG2227442.1"/>
    </source>
</evidence>
<keyword evidence="3" id="KW-1185">Reference proteome</keyword>
<comment type="caution">
    <text evidence="2">The sequence shown here is derived from an EMBL/GenBank/DDBJ whole genome shotgun (WGS) entry which is preliminary data.</text>
</comment>
<gene>
    <name evidence="2" type="ORF">INT45_007467</name>
</gene>
<name>A0A8H7SG13_9FUNG</name>
<accession>A0A8H7SG13</accession>